<dbReference type="PRINTS" id="PR00315">
    <property type="entry name" value="ELONGATNFCT"/>
</dbReference>
<proteinExistence type="inferred from homology"/>
<accession>A0A6A4V6T2</accession>
<dbReference type="Gene3D" id="3.30.70.870">
    <property type="entry name" value="Elongation Factor G (Translational Gtpase), domain 3"/>
    <property type="match status" value="1"/>
</dbReference>
<feature type="domain" description="Tr-type G" evidence="9">
    <location>
        <begin position="65"/>
        <end position="246"/>
    </location>
</feature>
<dbReference type="Pfam" id="PF00679">
    <property type="entry name" value="EFG_C"/>
    <property type="match status" value="1"/>
</dbReference>
<dbReference type="Pfam" id="PF06421">
    <property type="entry name" value="LepA_C"/>
    <property type="match status" value="1"/>
</dbReference>
<dbReference type="EC" id="3.6.5.n1" evidence="8"/>
<name>A0A6A4V6T2_AMPAM</name>
<dbReference type="PANTHER" id="PTHR43512:SF7">
    <property type="entry name" value="TRANSLATION FACTOR GUF1, MITOCHONDRIAL"/>
    <property type="match status" value="1"/>
</dbReference>
<keyword evidence="3 8" id="KW-0999">Mitochondrion inner membrane</keyword>
<keyword evidence="8" id="KW-0648">Protein biosynthesis</keyword>
<dbReference type="CDD" id="cd03709">
    <property type="entry name" value="lepA_C"/>
    <property type="match status" value="1"/>
</dbReference>
<dbReference type="HAMAP" id="MF_00071">
    <property type="entry name" value="LepA"/>
    <property type="match status" value="1"/>
</dbReference>
<keyword evidence="6 8" id="KW-0342">GTP-binding</keyword>
<feature type="binding site" evidence="8">
    <location>
        <begin position="139"/>
        <end position="143"/>
    </location>
    <ligand>
        <name>GTP</name>
        <dbReference type="ChEBI" id="CHEBI:37565"/>
    </ligand>
</feature>
<dbReference type="InterPro" id="IPR031157">
    <property type="entry name" value="G_TR_CS"/>
</dbReference>
<dbReference type="InterPro" id="IPR000795">
    <property type="entry name" value="T_Tr_GTP-bd_dom"/>
</dbReference>
<dbReference type="InterPro" id="IPR035654">
    <property type="entry name" value="LepA_IV"/>
</dbReference>
<dbReference type="SUPFAM" id="SSF50447">
    <property type="entry name" value="Translation proteins"/>
    <property type="match status" value="1"/>
</dbReference>
<comment type="catalytic activity">
    <reaction evidence="8">
        <text>GTP + H2O = GDP + phosphate + H(+)</text>
        <dbReference type="Rhea" id="RHEA:19669"/>
        <dbReference type="ChEBI" id="CHEBI:15377"/>
        <dbReference type="ChEBI" id="CHEBI:15378"/>
        <dbReference type="ChEBI" id="CHEBI:37565"/>
        <dbReference type="ChEBI" id="CHEBI:43474"/>
        <dbReference type="ChEBI" id="CHEBI:58189"/>
        <dbReference type="EC" id="3.6.5.n1"/>
    </reaction>
</comment>
<dbReference type="GO" id="GO:0005759">
    <property type="term" value="C:mitochondrial matrix"/>
    <property type="evidence" value="ECO:0007669"/>
    <property type="project" value="UniProtKB-UniRule"/>
</dbReference>
<dbReference type="InterPro" id="IPR013842">
    <property type="entry name" value="LepA_CTD"/>
</dbReference>
<feature type="binding site" evidence="8">
    <location>
        <begin position="193"/>
        <end position="196"/>
    </location>
    <ligand>
        <name>GTP</name>
        <dbReference type="ChEBI" id="CHEBI:37565"/>
    </ligand>
</feature>
<evidence type="ECO:0000256" key="8">
    <source>
        <dbReference type="HAMAP-Rule" id="MF_03137"/>
    </source>
</evidence>
<dbReference type="FunFam" id="3.30.70.240:FF:000007">
    <property type="entry name" value="Translation factor GUF1, mitochondrial"/>
    <property type="match status" value="1"/>
</dbReference>
<dbReference type="GO" id="GO:0005525">
    <property type="term" value="F:GTP binding"/>
    <property type="evidence" value="ECO:0007669"/>
    <property type="project" value="UniProtKB-UniRule"/>
</dbReference>
<dbReference type="NCBIfam" id="TIGR01393">
    <property type="entry name" value="lepA"/>
    <property type="match status" value="1"/>
</dbReference>
<dbReference type="GO" id="GO:0045727">
    <property type="term" value="P:positive regulation of translation"/>
    <property type="evidence" value="ECO:0007669"/>
    <property type="project" value="UniProtKB-UniRule"/>
</dbReference>
<comment type="similarity">
    <text evidence="8">Belongs to the GTP-binding elongation factor family. LepA subfamily.</text>
</comment>
<evidence type="ECO:0000313" key="10">
    <source>
        <dbReference type="EMBL" id="KAF0290316.1"/>
    </source>
</evidence>
<dbReference type="InterPro" id="IPR000640">
    <property type="entry name" value="EFG_V-like"/>
</dbReference>
<dbReference type="InterPro" id="IPR035647">
    <property type="entry name" value="EFG_III/V"/>
</dbReference>
<dbReference type="InterPro" id="IPR038363">
    <property type="entry name" value="LepA_C_sf"/>
</dbReference>
<gene>
    <name evidence="10" type="primary">GUF1_1</name>
    <name evidence="10" type="ORF">FJT64_001233</name>
</gene>
<dbReference type="InterPro" id="IPR027417">
    <property type="entry name" value="P-loop_NTPase"/>
</dbReference>
<dbReference type="CDD" id="cd03699">
    <property type="entry name" value="EF4_II"/>
    <property type="match status" value="1"/>
</dbReference>
<evidence type="ECO:0000256" key="6">
    <source>
        <dbReference type="ARBA" id="ARBA00023134"/>
    </source>
</evidence>
<dbReference type="SUPFAM" id="SSF52540">
    <property type="entry name" value="P-loop containing nucleoside triphosphate hydrolases"/>
    <property type="match status" value="1"/>
</dbReference>
<dbReference type="FunFam" id="3.30.70.870:FF:000004">
    <property type="entry name" value="Translation factor GUF1, mitochondrial"/>
    <property type="match status" value="1"/>
</dbReference>
<protein>
    <recommendedName>
        <fullName evidence="8">Translation factor GUF1 homolog, mitochondrial</fullName>
        <ecNumber evidence="8">3.6.5.n1</ecNumber>
    </recommendedName>
    <alternativeName>
        <fullName evidence="8">Elongation factor 4 homolog</fullName>
        <shortName evidence="8">EF-4</shortName>
    </alternativeName>
    <alternativeName>
        <fullName evidence="8">GTPase GUF1 homolog</fullName>
    </alternativeName>
    <alternativeName>
        <fullName evidence="8">Ribosomal back-translocase</fullName>
    </alternativeName>
</protein>
<dbReference type="OrthoDB" id="1074at2759"/>
<dbReference type="EMBL" id="VIIS01001964">
    <property type="protein sequence ID" value="KAF0290316.1"/>
    <property type="molecule type" value="Genomic_DNA"/>
</dbReference>
<sequence length="665" mass="73606">MALRGFQFLQRDWKKTKLICELCSQHGSNKWLNHKSYRLLSVSRSHGARPPGAAETLDVSHIPLERTRNFSIIAHIDHGKSTLADRLLEITGTISPGEGNKQVLDRLQVEQERGITVKAQTASLFYTHNGEEYLLNLIDTPGHVDFSYEVSRSLQACQGVVLLVDANKGVQAQTVANFFLAFTSDLAIVSVVNKIDLKNADPDRAIAQMQRLFDCDPDKVCRISAKLGTNVQSVLTAVIEDIPPPSQCRRDEPLRALIFDSWFDRYKGCVPLVAVVDGQLAAGDVIVSSQSGQSYEVREVGLLRPQETPATQLCAGQVGYLHANIRTATEAQVGDTLYLKGQSVTPLAGFRRAKPMVYAGVYPMDQSQVPNLRSAIERLTLNDSSVSVQVESSAALGQGWRLGFLGLLHMDVFTQRLQQEYDSEVVVTSPSVPYKAKIFGAKNIKKYRGDEIEINGPAQFPDVMIVSEFMEPMVMGTIITPDAYFGAVQALVMERRGHQSEATNIDNERIMVRATMPLSEVVVDFYDELKSLTSGYASFDYEDAGYETTNLSKLVILLNGEPVEELSLIVHTSRARSIGRAVCARLAESIPRQMFSVAIQAAVGGKILARADVKALKKDVLAKCYGGDISRKMKLLKRQAEGKRRMKRIANIDIPRETFVKVLKR</sequence>
<dbReference type="SMART" id="SM00838">
    <property type="entry name" value="EFG_C"/>
    <property type="match status" value="1"/>
</dbReference>
<keyword evidence="4 8" id="KW-0378">Hydrolase</keyword>
<dbReference type="GO" id="GO:0097177">
    <property type="term" value="F:mitochondrial ribosome binding"/>
    <property type="evidence" value="ECO:0007669"/>
    <property type="project" value="TreeGrafter"/>
</dbReference>
<dbReference type="SUPFAM" id="SSF54980">
    <property type="entry name" value="EF-G C-terminal domain-like"/>
    <property type="match status" value="2"/>
</dbReference>
<feature type="binding site" evidence="8">
    <location>
        <begin position="74"/>
        <end position="81"/>
    </location>
    <ligand>
        <name>GTP</name>
        <dbReference type="ChEBI" id="CHEBI:37565"/>
    </ligand>
</feature>
<dbReference type="GO" id="GO:0005743">
    <property type="term" value="C:mitochondrial inner membrane"/>
    <property type="evidence" value="ECO:0007669"/>
    <property type="project" value="UniProtKB-SubCell"/>
</dbReference>
<dbReference type="GO" id="GO:0006412">
    <property type="term" value="P:translation"/>
    <property type="evidence" value="ECO:0007669"/>
    <property type="project" value="UniProtKB-KW"/>
</dbReference>
<dbReference type="Gene3D" id="2.40.30.10">
    <property type="entry name" value="Translation factors"/>
    <property type="match status" value="1"/>
</dbReference>
<dbReference type="InterPro" id="IPR006297">
    <property type="entry name" value="EF-4"/>
</dbReference>
<dbReference type="Gene3D" id="3.40.50.300">
    <property type="entry name" value="P-loop containing nucleotide triphosphate hydrolases"/>
    <property type="match status" value="1"/>
</dbReference>
<evidence type="ECO:0000313" key="11">
    <source>
        <dbReference type="Proteomes" id="UP000440578"/>
    </source>
</evidence>
<evidence type="ECO:0000256" key="4">
    <source>
        <dbReference type="ARBA" id="ARBA00022801"/>
    </source>
</evidence>
<dbReference type="Proteomes" id="UP000440578">
    <property type="component" value="Unassembled WGS sequence"/>
</dbReference>
<evidence type="ECO:0000259" key="9">
    <source>
        <dbReference type="PROSITE" id="PS51722"/>
    </source>
</evidence>
<dbReference type="PROSITE" id="PS51722">
    <property type="entry name" value="G_TR_2"/>
    <property type="match status" value="1"/>
</dbReference>
<evidence type="ECO:0000256" key="2">
    <source>
        <dbReference type="ARBA" id="ARBA00022741"/>
    </source>
</evidence>
<keyword evidence="7 8" id="KW-0472">Membrane</keyword>
<evidence type="ECO:0000256" key="5">
    <source>
        <dbReference type="ARBA" id="ARBA00023128"/>
    </source>
</evidence>
<reference evidence="10 11" key="1">
    <citation type="submission" date="2019-07" db="EMBL/GenBank/DDBJ databases">
        <title>Draft genome assembly of a fouling barnacle, Amphibalanus amphitrite (Darwin, 1854): The first reference genome for Thecostraca.</title>
        <authorList>
            <person name="Kim W."/>
        </authorList>
    </citation>
    <scope>NUCLEOTIDE SEQUENCE [LARGE SCALE GENOMIC DNA]</scope>
    <source>
        <strain evidence="10">SNU_AA5</strain>
        <tissue evidence="10">Soma without cirri and trophi</tissue>
    </source>
</reference>
<dbReference type="NCBIfam" id="TIGR00231">
    <property type="entry name" value="small_GTP"/>
    <property type="match status" value="1"/>
</dbReference>
<dbReference type="Gene3D" id="3.30.70.240">
    <property type="match status" value="1"/>
</dbReference>
<comment type="function">
    <text evidence="8">Promotes mitochondrial protein synthesis. May act as a fidelity factor of the translation reaction, by catalyzing a one-codon backward translocation of tRNAs on improperly translocated ribosomes. Binds to mitochondrial ribosomes in a GTP-dependent manner.</text>
</comment>
<evidence type="ECO:0000256" key="7">
    <source>
        <dbReference type="ARBA" id="ARBA00023136"/>
    </source>
</evidence>
<keyword evidence="11" id="KW-1185">Reference proteome</keyword>
<dbReference type="InterPro" id="IPR005225">
    <property type="entry name" value="Small_GTP-bd"/>
</dbReference>
<evidence type="ECO:0000256" key="3">
    <source>
        <dbReference type="ARBA" id="ARBA00022792"/>
    </source>
</evidence>
<dbReference type="Pfam" id="PF00009">
    <property type="entry name" value="GTP_EFTU"/>
    <property type="match status" value="1"/>
</dbReference>
<dbReference type="Gene3D" id="3.30.70.2570">
    <property type="entry name" value="Elongation factor 4, C-terminal domain"/>
    <property type="match status" value="1"/>
</dbReference>
<dbReference type="AlphaFoldDB" id="A0A6A4V6T2"/>
<dbReference type="FunFam" id="2.40.30.10:FF:000015">
    <property type="entry name" value="Translation factor GUF1, mitochondrial"/>
    <property type="match status" value="1"/>
</dbReference>
<evidence type="ECO:0000256" key="1">
    <source>
        <dbReference type="ARBA" id="ARBA00005454"/>
    </source>
</evidence>
<comment type="caution">
    <text evidence="10">The sequence shown here is derived from an EMBL/GenBank/DDBJ whole genome shotgun (WGS) entry which is preliminary data.</text>
</comment>
<dbReference type="FunFam" id="3.30.70.2570:FF:000001">
    <property type="entry name" value="Translation factor GUF1, mitochondrial"/>
    <property type="match status" value="1"/>
</dbReference>
<dbReference type="FunFam" id="3.40.50.300:FF:000078">
    <property type="entry name" value="Elongation factor 4"/>
    <property type="match status" value="1"/>
</dbReference>
<keyword evidence="5 8" id="KW-0496">Mitochondrion</keyword>
<organism evidence="10 11">
    <name type="scientific">Amphibalanus amphitrite</name>
    <name type="common">Striped barnacle</name>
    <name type="synonym">Balanus amphitrite</name>
    <dbReference type="NCBI Taxonomy" id="1232801"/>
    <lineage>
        <taxon>Eukaryota</taxon>
        <taxon>Metazoa</taxon>
        <taxon>Ecdysozoa</taxon>
        <taxon>Arthropoda</taxon>
        <taxon>Crustacea</taxon>
        <taxon>Multicrustacea</taxon>
        <taxon>Cirripedia</taxon>
        <taxon>Thoracica</taxon>
        <taxon>Thoracicalcarea</taxon>
        <taxon>Balanomorpha</taxon>
        <taxon>Balanoidea</taxon>
        <taxon>Balanidae</taxon>
        <taxon>Amphibalaninae</taxon>
        <taxon>Amphibalanus</taxon>
    </lineage>
</organism>
<dbReference type="GO" id="GO:0003924">
    <property type="term" value="F:GTPase activity"/>
    <property type="evidence" value="ECO:0007669"/>
    <property type="project" value="UniProtKB-UniRule"/>
</dbReference>
<keyword evidence="2 8" id="KW-0547">Nucleotide-binding</keyword>
<comment type="subcellular location">
    <subcellularLocation>
        <location evidence="8">Mitochondrion inner membrane</location>
        <topology evidence="8">Peripheral membrane protein</topology>
        <orientation evidence="8">Matrix side</orientation>
    </subcellularLocation>
</comment>
<dbReference type="CDD" id="cd01890">
    <property type="entry name" value="LepA"/>
    <property type="match status" value="1"/>
</dbReference>
<dbReference type="InterPro" id="IPR009000">
    <property type="entry name" value="Transl_B-barrel_sf"/>
</dbReference>
<comment type="similarity">
    <text evidence="1">Belongs to the TRAFAC class translation factor GTPase superfamily. Classic translation factor GTPase family. LepA subfamily.</text>
</comment>
<dbReference type="PROSITE" id="PS00301">
    <property type="entry name" value="G_TR_1"/>
    <property type="match status" value="1"/>
</dbReference>
<dbReference type="PANTHER" id="PTHR43512">
    <property type="entry name" value="TRANSLATION FACTOR GUF1-RELATED"/>
    <property type="match status" value="1"/>
</dbReference>